<dbReference type="Proteomes" id="UP000237466">
    <property type="component" value="Unassembled WGS sequence"/>
</dbReference>
<protein>
    <recommendedName>
        <fullName evidence="5">DUF2024 family protein</fullName>
    </recommendedName>
</protein>
<proteinExistence type="predicted"/>
<evidence type="ECO:0000313" key="1">
    <source>
        <dbReference type="EMBL" id="AXX61968.1"/>
    </source>
</evidence>
<evidence type="ECO:0000313" key="4">
    <source>
        <dbReference type="Proteomes" id="UP000263418"/>
    </source>
</evidence>
<dbReference type="InterPro" id="IPR018592">
    <property type="entry name" value="DUF2024"/>
</dbReference>
<evidence type="ECO:0008006" key="5">
    <source>
        <dbReference type="Google" id="ProtNLM"/>
    </source>
</evidence>
<name>A0A2S3R934_VIBVL</name>
<dbReference type="SUPFAM" id="SSF160766">
    <property type="entry name" value="NE1680-like"/>
    <property type="match status" value="1"/>
</dbReference>
<dbReference type="EMBL" id="PDGH01000005">
    <property type="protein sequence ID" value="POB50189.1"/>
    <property type="molecule type" value="Genomic_DNA"/>
</dbReference>
<dbReference type="Pfam" id="PF09630">
    <property type="entry name" value="DUF2024"/>
    <property type="match status" value="1"/>
</dbReference>
<gene>
    <name evidence="2" type="ORF">CRN52_00245</name>
    <name evidence="1" type="ORF">FORC53_3629</name>
</gene>
<reference evidence="1 4" key="1">
    <citation type="submission" date="2017-01" db="EMBL/GenBank/DDBJ databases">
        <title>Complete Genome Sequence of Vibrio vulnificus FORC_053.</title>
        <authorList>
            <consortium name="Food-borne Pathogen Omics Research Center"/>
            <person name="Chung H.Y."/>
            <person name="Na E.J."/>
            <person name="Song J.S."/>
            <person name="Kim H."/>
            <person name="Lee J.-H."/>
            <person name="Ryu S."/>
            <person name="Choi S.H."/>
        </authorList>
    </citation>
    <scope>NUCLEOTIDE SEQUENCE [LARGE SCALE GENOMIC DNA]</scope>
    <source>
        <strain evidence="1 4">FORC_053</strain>
    </source>
</reference>
<reference evidence="2 3" key="2">
    <citation type="journal article" date="2018" name="Front. Microbiol.">
        <title>Phylogeny of Vibrio vulnificus from the Analysis of the Core-Genome: Implications for Intra-Species Taxonomy.</title>
        <authorList>
            <person name="Roig F.J."/>
            <person name="Gonzalez-Candelas F."/>
            <person name="Sanjuan E."/>
            <person name="Fouz B."/>
            <person name="Feil E.J."/>
            <person name="Llorens C."/>
            <person name="Baker-Austin C."/>
            <person name="Oliver J.D."/>
            <person name="Danin-Poleg Y."/>
            <person name="Gibas C.J."/>
            <person name="Kashi Y."/>
            <person name="Gulig P.A."/>
            <person name="Morrison S.S."/>
            <person name="Amaro C."/>
        </authorList>
    </citation>
    <scope>NUCLEOTIDE SEQUENCE [LARGE SCALE GENOMIC DNA]</scope>
    <source>
        <strain evidence="2 3">CECT4608</strain>
    </source>
</reference>
<dbReference type="Proteomes" id="UP000263418">
    <property type="component" value="Chromosome 2"/>
</dbReference>
<evidence type="ECO:0000313" key="3">
    <source>
        <dbReference type="Proteomes" id="UP000237466"/>
    </source>
</evidence>
<sequence length="84" mass="9457">MSLHIFDTHTVTRQGKKLHFDVLLNERDGEKAIAAAKAFLAEQQLEVESLSSQDCLFCHTSERFSELDVQVAEKGYAIITLEGF</sequence>
<dbReference type="AlphaFoldDB" id="A0A2S3R934"/>
<dbReference type="RefSeq" id="WP_103199544.1">
    <property type="nucleotide sequence ID" value="NZ_CP019291.1"/>
</dbReference>
<dbReference type="Gene3D" id="3.10.510.10">
    <property type="entry name" value="NE1680-like"/>
    <property type="match status" value="1"/>
</dbReference>
<organism evidence="2 3">
    <name type="scientific">Vibrio vulnificus</name>
    <dbReference type="NCBI Taxonomy" id="672"/>
    <lineage>
        <taxon>Bacteria</taxon>
        <taxon>Pseudomonadati</taxon>
        <taxon>Pseudomonadota</taxon>
        <taxon>Gammaproteobacteria</taxon>
        <taxon>Vibrionales</taxon>
        <taxon>Vibrionaceae</taxon>
        <taxon>Vibrio</taxon>
    </lineage>
</organism>
<evidence type="ECO:0000313" key="2">
    <source>
        <dbReference type="EMBL" id="POB50189.1"/>
    </source>
</evidence>
<dbReference type="InterPro" id="IPR023122">
    <property type="entry name" value="NE1680-like_sf"/>
</dbReference>
<dbReference type="EMBL" id="CP019291">
    <property type="protein sequence ID" value="AXX61968.1"/>
    <property type="molecule type" value="Genomic_DNA"/>
</dbReference>
<accession>A0A2S3R934</accession>